<evidence type="ECO:0000313" key="3">
    <source>
        <dbReference type="RefSeq" id="XP_008441954.2"/>
    </source>
</evidence>
<dbReference type="PANTHER" id="PTHR46250">
    <property type="entry name" value="MYB/SANT-LIKE DNA-BINDING DOMAIN PROTEIN-RELATED"/>
    <property type="match status" value="1"/>
</dbReference>
<reference evidence="3" key="1">
    <citation type="submission" date="2025-08" db="UniProtKB">
        <authorList>
            <consortium name="RefSeq"/>
        </authorList>
    </citation>
    <scope>IDENTIFICATION</scope>
    <source>
        <tissue evidence="3">Stem</tissue>
    </source>
</reference>
<dbReference type="eggNOG" id="ENOG502S2HS">
    <property type="taxonomic scope" value="Eukaryota"/>
</dbReference>
<dbReference type="Pfam" id="PF12776">
    <property type="entry name" value="Myb_DNA-bind_3"/>
    <property type="match status" value="1"/>
</dbReference>
<dbReference type="PANTHER" id="PTHR46250:SF18">
    <property type="entry name" value="MYB_SANT-LIKE DOMAIN-CONTAINING PROTEIN"/>
    <property type="match status" value="1"/>
</dbReference>
<dbReference type="InParanoid" id="A0A1S3B4L3"/>
<name>A0A1S3B4L3_CUCME</name>
<protein>
    <submittedName>
        <fullName evidence="3">Uncharacterized protein LOC103485953</fullName>
    </submittedName>
</protein>
<sequence>MASSSRAPKHTWTKEEEAKLVECLVELVSSGGWRSDNRTFRPGYLAQLQRMMAEKLPGTNIQGSPTIDCRVKSLKKTYHAIAEMRGPSCSGFGWNEEFQCIIAERDLFDSWIKSHPAAKGLLHKSFPYYDDLSYVFGKDRTTGARSETFPNVRSNVSNMFNDTIPLGDSHDEDIPTMYSQGVHMSPDEMFGIRAGQASERRNCSSVSKRKRGSERYETVEVIRSVMEFGNEQLKAIADWPKEKSAMEVEMRAQVVKQLQDIPKLRSQDRAKLMQILFRSLEAIEGFLSIPTELKLEYCNILLQNIV</sequence>
<dbReference type="GeneID" id="103485953"/>
<organism evidence="2 3">
    <name type="scientific">Cucumis melo</name>
    <name type="common">Muskmelon</name>
    <dbReference type="NCBI Taxonomy" id="3656"/>
    <lineage>
        <taxon>Eukaryota</taxon>
        <taxon>Viridiplantae</taxon>
        <taxon>Streptophyta</taxon>
        <taxon>Embryophyta</taxon>
        <taxon>Tracheophyta</taxon>
        <taxon>Spermatophyta</taxon>
        <taxon>Magnoliopsida</taxon>
        <taxon>eudicotyledons</taxon>
        <taxon>Gunneridae</taxon>
        <taxon>Pentapetalae</taxon>
        <taxon>rosids</taxon>
        <taxon>fabids</taxon>
        <taxon>Cucurbitales</taxon>
        <taxon>Cucurbitaceae</taxon>
        <taxon>Benincaseae</taxon>
        <taxon>Cucumis</taxon>
    </lineage>
</organism>
<dbReference type="KEGG" id="cmo:103485953"/>
<proteinExistence type="predicted"/>
<evidence type="ECO:0000259" key="1">
    <source>
        <dbReference type="Pfam" id="PF12776"/>
    </source>
</evidence>
<gene>
    <name evidence="3" type="primary">LOC103485953</name>
</gene>
<dbReference type="RefSeq" id="XP_008441954.2">
    <property type="nucleotide sequence ID" value="XM_008443732.2"/>
</dbReference>
<dbReference type="AlphaFoldDB" id="A0A1S3B4L3"/>
<evidence type="ECO:0000313" key="2">
    <source>
        <dbReference type="Proteomes" id="UP001652600"/>
    </source>
</evidence>
<dbReference type="InterPro" id="IPR024752">
    <property type="entry name" value="Myb/SANT-like_dom"/>
</dbReference>
<keyword evidence="2" id="KW-1185">Reference proteome</keyword>
<accession>A0A1S3B4L3</accession>
<dbReference type="Proteomes" id="UP001652600">
    <property type="component" value="Chromosome 5"/>
</dbReference>
<feature type="domain" description="Myb/SANT-like" evidence="1">
    <location>
        <begin position="11"/>
        <end position="107"/>
    </location>
</feature>